<accession>A0A2R6X0N5</accession>
<dbReference type="EMBL" id="KZ772716">
    <property type="protein sequence ID" value="PTQ39668.1"/>
    <property type="molecule type" value="Genomic_DNA"/>
</dbReference>
<keyword evidence="2" id="KW-1185">Reference proteome</keyword>
<organism evidence="1 2">
    <name type="scientific">Marchantia polymorpha</name>
    <name type="common">Common liverwort</name>
    <name type="synonym">Marchantia aquatica</name>
    <dbReference type="NCBI Taxonomy" id="3197"/>
    <lineage>
        <taxon>Eukaryota</taxon>
        <taxon>Viridiplantae</taxon>
        <taxon>Streptophyta</taxon>
        <taxon>Embryophyta</taxon>
        <taxon>Marchantiophyta</taxon>
        <taxon>Marchantiopsida</taxon>
        <taxon>Marchantiidae</taxon>
        <taxon>Marchantiales</taxon>
        <taxon>Marchantiaceae</taxon>
        <taxon>Marchantia</taxon>
    </lineage>
</organism>
<reference evidence="2" key="1">
    <citation type="journal article" date="2017" name="Cell">
        <title>Insights into land plant evolution garnered from the Marchantia polymorpha genome.</title>
        <authorList>
            <person name="Bowman J.L."/>
            <person name="Kohchi T."/>
            <person name="Yamato K.T."/>
            <person name="Jenkins J."/>
            <person name="Shu S."/>
            <person name="Ishizaki K."/>
            <person name="Yamaoka S."/>
            <person name="Nishihama R."/>
            <person name="Nakamura Y."/>
            <person name="Berger F."/>
            <person name="Adam C."/>
            <person name="Aki S.S."/>
            <person name="Althoff F."/>
            <person name="Araki T."/>
            <person name="Arteaga-Vazquez M.A."/>
            <person name="Balasubrmanian S."/>
            <person name="Barry K."/>
            <person name="Bauer D."/>
            <person name="Boehm C.R."/>
            <person name="Briginshaw L."/>
            <person name="Caballero-Perez J."/>
            <person name="Catarino B."/>
            <person name="Chen F."/>
            <person name="Chiyoda S."/>
            <person name="Chovatia M."/>
            <person name="Davies K.M."/>
            <person name="Delmans M."/>
            <person name="Demura T."/>
            <person name="Dierschke T."/>
            <person name="Dolan L."/>
            <person name="Dorantes-Acosta A.E."/>
            <person name="Eklund D.M."/>
            <person name="Florent S.N."/>
            <person name="Flores-Sandoval E."/>
            <person name="Fujiyama A."/>
            <person name="Fukuzawa H."/>
            <person name="Galik B."/>
            <person name="Grimanelli D."/>
            <person name="Grimwood J."/>
            <person name="Grossniklaus U."/>
            <person name="Hamada T."/>
            <person name="Haseloff J."/>
            <person name="Hetherington A.J."/>
            <person name="Higo A."/>
            <person name="Hirakawa Y."/>
            <person name="Hundley H.N."/>
            <person name="Ikeda Y."/>
            <person name="Inoue K."/>
            <person name="Inoue S.I."/>
            <person name="Ishida S."/>
            <person name="Jia Q."/>
            <person name="Kakita M."/>
            <person name="Kanazawa T."/>
            <person name="Kawai Y."/>
            <person name="Kawashima T."/>
            <person name="Kennedy M."/>
            <person name="Kinose K."/>
            <person name="Kinoshita T."/>
            <person name="Kohara Y."/>
            <person name="Koide E."/>
            <person name="Komatsu K."/>
            <person name="Kopischke S."/>
            <person name="Kubo M."/>
            <person name="Kyozuka J."/>
            <person name="Lagercrantz U."/>
            <person name="Lin S.S."/>
            <person name="Lindquist E."/>
            <person name="Lipzen A.M."/>
            <person name="Lu C.W."/>
            <person name="De Luna E."/>
            <person name="Martienssen R.A."/>
            <person name="Minamino N."/>
            <person name="Mizutani M."/>
            <person name="Mizutani M."/>
            <person name="Mochizuki N."/>
            <person name="Monte I."/>
            <person name="Mosher R."/>
            <person name="Nagasaki H."/>
            <person name="Nakagami H."/>
            <person name="Naramoto S."/>
            <person name="Nishitani K."/>
            <person name="Ohtani M."/>
            <person name="Okamoto T."/>
            <person name="Okumura M."/>
            <person name="Phillips J."/>
            <person name="Pollak B."/>
            <person name="Reinders A."/>
            <person name="Rovekamp M."/>
            <person name="Sano R."/>
            <person name="Sawa S."/>
            <person name="Schmid M.W."/>
            <person name="Shirakawa M."/>
            <person name="Solano R."/>
            <person name="Spunde A."/>
            <person name="Suetsugu N."/>
            <person name="Sugano S."/>
            <person name="Sugiyama A."/>
            <person name="Sun R."/>
            <person name="Suzuki Y."/>
            <person name="Takenaka M."/>
            <person name="Takezawa D."/>
            <person name="Tomogane H."/>
            <person name="Tsuzuki M."/>
            <person name="Ueda T."/>
            <person name="Umeda M."/>
            <person name="Ward J.M."/>
            <person name="Watanabe Y."/>
            <person name="Yazaki K."/>
            <person name="Yokoyama R."/>
            <person name="Yoshitake Y."/>
            <person name="Yotsui I."/>
            <person name="Zachgo S."/>
            <person name="Schmutz J."/>
        </authorList>
    </citation>
    <scope>NUCLEOTIDE SEQUENCE [LARGE SCALE GENOMIC DNA]</scope>
    <source>
        <strain evidence="2">Tak-1</strain>
    </source>
</reference>
<dbReference type="Gramene" id="Mp4g03810.1">
    <property type="protein sequence ID" value="Mp4g03810.1.cds1"/>
    <property type="gene ID" value="Mp4g03810"/>
</dbReference>
<dbReference type="Proteomes" id="UP000244005">
    <property type="component" value="Unassembled WGS sequence"/>
</dbReference>
<protein>
    <submittedName>
        <fullName evidence="1">Uncharacterized protein</fullName>
    </submittedName>
</protein>
<dbReference type="AlphaFoldDB" id="A0A2R6X0N5"/>
<evidence type="ECO:0000313" key="1">
    <source>
        <dbReference type="EMBL" id="PTQ39668.1"/>
    </source>
</evidence>
<sequence>MLFVSFDLHQGRLSKPFQSVVFIRPSVCTGHANSIDSLPCLATSSLYQQVLVTSVISEVPFYPFCSKFRRLVTWDKFEHLRDSTDDKHRCTGRDVV</sequence>
<evidence type="ECO:0000313" key="2">
    <source>
        <dbReference type="Proteomes" id="UP000244005"/>
    </source>
</evidence>
<name>A0A2R6X0N5_MARPO</name>
<gene>
    <name evidence="1" type="ORF">MARPO_0044s0093</name>
</gene>
<proteinExistence type="predicted"/>